<name>A0A3B1BGI0_9ZZZZ</name>
<organism evidence="1">
    <name type="scientific">hydrothermal vent metagenome</name>
    <dbReference type="NCBI Taxonomy" id="652676"/>
    <lineage>
        <taxon>unclassified sequences</taxon>
        <taxon>metagenomes</taxon>
        <taxon>ecological metagenomes</taxon>
    </lineage>
</organism>
<dbReference type="AlphaFoldDB" id="A0A3B1BGI0"/>
<evidence type="ECO:0000313" key="1">
    <source>
        <dbReference type="EMBL" id="VAX11223.1"/>
    </source>
</evidence>
<accession>A0A3B1BGI0</accession>
<sequence length="50" mass="5640">MATTDVTVLAFDYERSMQDLKFFPRVISKLNLNISRVLGERLAAVVAELP</sequence>
<gene>
    <name evidence="1" type="ORF">MNBD_GAMMA26-2696</name>
</gene>
<proteinExistence type="predicted"/>
<reference evidence="1" key="1">
    <citation type="submission" date="2018-06" db="EMBL/GenBank/DDBJ databases">
        <authorList>
            <person name="Zhirakovskaya E."/>
        </authorList>
    </citation>
    <scope>NUCLEOTIDE SEQUENCE</scope>
</reference>
<dbReference type="EMBL" id="UOFX01000082">
    <property type="protein sequence ID" value="VAX11223.1"/>
    <property type="molecule type" value="Genomic_DNA"/>
</dbReference>
<protein>
    <submittedName>
        <fullName evidence="1">Uncharacterized protein</fullName>
    </submittedName>
</protein>